<name>A0A371CQI7_9APHY</name>
<keyword evidence="2" id="KW-1185">Reference proteome</keyword>
<sequence length="202" mass="22571">MLRLEADINGPLLAEEASRLGALKGDVHADAGPASALLRVNHYDALEPAEAKLGRILNPEHVTVDPNFRIRITVGQGKHYGFRVADATSIKKDAENKHIMRMVDQATKKLIIEEKKVRWQRGALLDPVGTARSLKTDQKGPCVLSIGMLLTAMLKKQYNVAPPDKDSETEVYVIAIRRTIAPGDKRFYYPELQERPRLQRSP</sequence>
<dbReference type="Proteomes" id="UP000256964">
    <property type="component" value="Unassembled WGS sequence"/>
</dbReference>
<dbReference type="EMBL" id="KZ857482">
    <property type="protein sequence ID" value="RDX42541.1"/>
    <property type="molecule type" value="Genomic_DNA"/>
</dbReference>
<evidence type="ECO:0000313" key="2">
    <source>
        <dbReference type="Proteomes" id="UP000256964"/>
    </source>
</evidence>
<dbReference type="OrthoDB" id="10571234at2759"/>
<organism evidence="1 2">
    <name type="scientific">Lentinus brumalis</name>
    <dbReference type="NCBI Taxonomy" id="2498619"/>
    <lineage>
        <taxon>Eukaryota</taxon>
        <taxon>Fungi</taxon>
        <taxon>Dikarya</taxon>
        <taxon>Basidiomycota</taxon>
        <taxon>Agaricomycotina</taxon>
        <taxon>Agaricomycetes</taxon>
        <taxon>Polyporales</taxon>
        <taxon>Polyporaceae</taxon>
        <taxon>Lentinus</taxon>
    </lineage>
</organism>
<dbReference type="AlphaFoldDB" id="A0A371CQI7"/>
<protein>
    <submittedName>
        <fullName evidence="1">Uncharacterized protein</fullName>
    </submittedName>
</protein>
<accession>A0A371CQI7</accession>
<proteinExistence type="predicted"/>
<evidence type="ECO:0000313" key="1">
    <source>
        <dbReference type="EMBL" id="RDX42541.1"/>
    </source>
</evidence>
<gene>
    <name evidence="1" type="ORF">OH76DRAFT_1411029</name>
</gene>
<reference evidence="1 2" key="1">
    <citation type="journal article" date="2018" name="Biotechnol. Biofuels">
        <title>Integrative visual omics of the white-rot fungus Polyporus brumalis exposes the biotechnological potential of its oxidative enzymes for delignifying raw plant biomass.</title>
        <authorList>
            <person name="Miyauchi S."/>
            <person name="Rancon A."/>
            <person name="Drula E."/>
            <person name="Hage H."/>
            <person name="Chaduli D."/>
            <person name="Favel A."/>
            <person name="Grisel S."/>
            <person name="Henrissat B."/>
            <person name="Herpoel-Gimbert I."/>
            <person name="Ruiz-Duenas F.J."/>
            <person name="Chevret D."/>
            <person name="Hainaut M."/>
            <person name="Lin J."/>
            <person name="Wang M."/>
            <person name="Pangilinan J."/>
            <person name="Lipzen A."/>
            <person name="Lesage-Meessen L."/>
            <person name="Navarro D."/>
            <person name="Riley R."/>
            <person name="Grigoriev I.V."/>
            <person name="Zhou S."/>
            <person name="Raouche S."/>
            <person name="Rosso M.N."/>
        </authorList>
    </citation>
    <scope>NUCLEOTIDE SEQUENCE [LARGE SCALE GENOMIC DNA]</scope>
    <source>
        <strain evidence="1 2">BRFM 1820</strain>
    </source>
</reference>